<dbReference type="GO" id="GO:0005737">
    <property type="term" value="C:cytoplasm"/>
    <property type="evidence" value="ECO:0007669"/>
    <property type="project" value="TreeGrafter"/>
</dbReference>
<evidence type="ECO:0000256" key="8">
    <source>
        <dbReference type="PROSITE-ProRule" id="PRU00175"/>
    </source>
</evidence>
<dbReference type="CDD" id="cd16667">
    <property type="entry name" value="RING-H2_RNF126-like"/>
    <property type="match status" value="1"/>
</dbReference>
<keyword evidence="12" id="KW-1185">Reference proteome</keyword>
<keyword evidence="7" id="KW-0862">Zinc</keyword>
<keyword evidence="5 8" id="KW-0863">Zinc-finger</keyword>
<evidence type="ECO:0000259" key="10">
    <source>
        <dbReference type="PROSITE" id="PS50089"/>
    </source>
</evidence>
<dbReference type="EC" id="2.3.2.27" evidence="2"/>
<dbReference type="AlphaFoldDB" id="A0A7I8KTJ8"/>
<evidence type="ECO:0000313" key="12">
    <source>
        <dbReference type="Proteomes" id="UP000663760"/>
    </source>
</evidence>
<evidence type="ECO:0000256" key="6">
    <source>
        <dbReference type="ARBA" id="ARBA00022786"/>
    </source>
</evidence>
<comment type="catalytic activity">
    <reaction evidence="1">
        <text>S-ubiquitinyl-[E2 ubiquitin-conjugating enzyme]-L-cysteine + [acceptor protein]-L-lysine = [E2 ubiquitin-conjugating enzyme]-L-cysteine + N(6)-ubiquitinyl-[acceptor protein]-L-lysine.</text>
        <dbReference type="EC" id="2.3.2.27"/>
    </reaction>
</comment>
<dbReference type="SUPFAM" id="SSF57850">
    <property type="entry name" value="RING/U-box"/>
    <property type="match status" value="1"/>
</dbReference>
<dbReference type="PANTHER" id="PTHR15710">
    <property type="entry name" value="E3 UBIQUITIN-PROTEIN LIGASE PRAJA"/>
    <property type="match status" value="1"/>
</dbReference>
<dbReference type="GO" id="GO:0008270">
    <property type="term" value="F:zinc ion binding"/>
    <property type="evidence" value="ECO:0007669"/>
    <property type="project" value="UniProtKB-KW"/>
</dbReference>
<dbReference type="Proteomes" id="UP000663760">
    <property type="component" value="Chromosome 8"/>
</dbReference>
<evidence type="ECO:0000313" key="11">
    <source>
        <dbReference type="EMBL" id="CAA7400802.1"/>
    </source>
</evidence>
<dbReference type="GO" id="GO:0016567">
    <property type="term" value="P:protein ubiquitination"/>
    <property type="evidence" value="ECO:0007669"/>
    <property type="project" value="TreeGrafter"/>
</dbReference>
<evidence type="ECO:0000256" key="7">
    <source>
        <dbReference type="ARBA" id="ARBA00022833"/>
    </source>
</evidence>
<dbReference type="PROSITE" id="PS50089">
    <property type="entry name" value="ZF_RING_2"/>
    <property type="match status" value="1"/>
</dbReference>
<evidence type="ECO:0000256" key="2">
    <source>
        <dbReference type="ARBA" id="ARBA00012483"/>
    </source>
</evidence>
<reference evidence="11" key="1">
    <citation type="submission" date="2020-02" db="EMBL/GenBank/DDBJ databases">
        <authorList>
            <person name="Scholz U."/>
            <person name="Mascher M."/>
            <person name="Fiebig A."/>
        </authorList>
    </citation>
    <scope>NUCLEOTIDE SEQUENCE</scope>
</reference>
<dbReference type="FunFam" id="3.30.40.10:FF:000022">
    <property type="entry name" value="E3 ubiquitin-protein ligase RING1-like"/>
    <property type="match status" value="1"/>
</dbReference>
<protein>
    <recommendedName>
        <fullName evidence="2">RING-type E3 ubiquitin transferase</fullName>
        <ecNumber evidence="2">2.3.2.27</ecNumber>
    </recommendedName>
</protein>
<keyword evidence="3" id="KW-0808">Transferase</keyword>
<dbReference type="Gene3D" id="3.30.40.10">
    <property type="entry name" value="Zinc/RING finger domain, C3HC4 (zinc finger)"/>
    <property type="match status" value="1"/>
</dbReference>
<keyword evidence="4" id="KW-0479">Metal-binding</keyword>
<dbReference type="InterPro" id="IPR013083">
    <property type="entry name" value="Znf_RING/FYVE/PHD"/>
</dbReference>
<dbReference type="InterPro" id="IPR001841">
    <property type="entry name" value="Znf_RING"/>
</dbReference>
<feature type="region of interest" description="Disordered" evidence="9">
    <location>
        <begin position="228"/>
        <end position="252"/>
    </location>
</feature>
<feature type="domain" description="RING-type" evidence="10">
    <location>
        <begin position="180"/>
        <end position="221"/>
    </location>
</feature>
<dbReference type="EMBL" id="LR746271">
    <property type="protein sequence ID" value="CAA7400802.1"/>
    <property type="molecule type" value="Genomic_DNA"/>
</dbReference>
<name>A0A7I8KTJ8_SPIIN</name>
<proteinExistence type="predicted"/>
<dbReference type="Pfam" id="PF14369">
    <property type="entry name" value="Zn_ribbon_19"/>
    <property type="match status" value="1"/>
</dbReference>
<keyword evidence="6" id="KW-0833">Ubl conjugation pathway</keyword>
<evidence type="ECO:0000256" key="9">
    <source>
        <dbReference type="SAM" id="MobiDB-lite"/>
    </source>
</evidence>
<evidence type="ECO:0000256" key="1">
    <source>
        <dbReference type="ARBA" id="ARBA00000900"/>
    </source>
</evidence>
<feature type="region of interest" description="Disordered" evidence="9">
    <location>
        <begin position="304"/>
        <end position="378"/>
    </location>
</feature>
<feature type="compositionally biased region" description="Polar residues" evidence="9">
    <location>
        <begin position="332"/>
        <end position="343"/>
    </location>
</feature>
<organism evidence="11 12">
    <name type="scientific">Spirodela intermedia</name>
    <name type="common">Intermediate duckweed</name>
    <dbReference type="NCBI Taxonomy" id="51605"/>
    <lineage>
        <taxon>Eukaryota</taxon>
        <taxon>Viridiplantae</taxon>
        <taxon>Streptophyta</taxon>
        <taxon>Embryophyta</taxon>
        <taxon>Tracheophyta</taxon>
        <taxon>Spermatophyta</taxon>
        <taxon>Magnoliopsida</taxon>
        <taxon>Liliopsida</taxon>
        <taxon>Araceae</taxon>
        <taxon>Lemnoideae</taxon>
        <taxon>Spirodela</taxon>
    </lineage>
</organism>
<accession>A0A7I8KTJ8</accession>
<evidence type="ECO:0000256" key="3">
    <source>
        <dbReference type="ARBA" id="ARBA00022679"/>
    </source>
</evidence>
<dbReference type="SMART" id="SM00184">
    <property type="entry name" value="RING"/>
    <property type="match status" value="1"/>
</dbReference>
<sequence length="378" mass="41151">MSSAAVRPESSSSVAAASSAGEGGAAFWCHECDMSVAVLSSSSSVVCPNCGGDFLEEMEMDFQHRRSPSLRASSGTLIPIQEDEEFDRIGGFDDLIEFPFRRTGRDLWEETSPSNIEDYYEVFDRLLSYIVSSTSDDHGDPALEIVDCGIPRPAAKSYVESIPGVEITEEFIAADPFLLCAVCKEEFVLQTEARRLPCGHIYHQDCILPWLSRHNSCPVCRFRLPTDDPVRRRRPGEVPGGGSGSGREDQVERDVREIHRMLRSLFPGRDPPLAEEHDSSPELDVDFLGIGPILRRIAARHQLSFPGSSPEPSAPGSSVSRLAQAGQASDGPASSSETVSSVWTRDEGTSAGGSAATAGQRSQEERDLDVAEARTFRN</sequence>
<gene>
    <name evidence="11" type="ORF">SI8410_08011480</name>
</gene>
<evidence type="ECO:0000256" key="4">
    <source>
        <dbReference type="ARBA" id="ARBA00022723"/>
    </source>
</evidence>
<dbReference type="GO" id="GO:0061630">
    <property type="term" value="F:ubiquitin protein ligase activity"/>
    <property type="evidence" value="ECO:0007669"/>
    <property type="project" value="UniProtKB-EC"/>
</dbReference>
<feature type="compositionally biased region" description="Basic and acidic residues" evidence="9">
    <location>
        <begin position="362"/>
        <end position="378"/>
    </location>
</feature>
<dbReference type="InterPro" id="IPR039525">
    <property type="entry name" value="RNF126-like_zinc-ribbon"/>
</dbReference>
<evidence type="ECO:0000256" key="5">
    <source>
        <dbReference type="ARBA" id="ARBA00022771"/>
    </source>
</evidence>
<dbReference type="Pfam" id="PF13639">
    <property type="entry name" value="zf-RING_2"/>
    <property type="match status" value="1"/>
</dbReference>
<dbReference type="PANTHER" id="PTHR15710:SF187">
    <property type="entry name" value="RING-TYPE E3 UBIQUITIN TRANSFERASE"/>
    <property type="match status" value="1"/>
</dbReference>
<dbReference type="OrthoDB" id="8062037at2759"/>
<feature type="compositionally biased region" description="Low complexity" evidence="9">
    <location>
        <begin position="304"/>
        <end position="320"/>
    </location>
</feature>